<organism evidence="1 2">
    <name type="scientific">Halogeometricum borinquense</name>
    <dbReference type="NCBI Taxonomy" id="60847"/>
    <lineage>
        <taxon>Archaea</taxon>
        <taxon>Methanobacteriati</taxon>
        <taxon>Methanobacteriota</taxon>
        <taxon>Stenosarchaea group</taxon>
        <taxon>Halobacteria</taxon>
        <taxon>Halobacteriales</taxon>
        <taxon>Haloferacaceae</taxon>
        <taxon>Halogeometricum</taxon>
    </lineage>
</organism>
<protein>
    <recommendedName>
        <fullName evidence="3">Phosphatidate cytidylyltransferase</fullName>
    </recommendedName>
</protein>
<proteinExistence type="predicted"/>
<name>A0A6C0UC97_9EURY</name>
<sequence length="121" mass="13170">MPSTVADRISLPRLVIFVVLGVIATAFVVATDRALTVEYISLTVLVAIFFGASIFDAVREHPLFNLASAVYTALLFGLLTIIWGPSVFILALTGLAVVGVVVELYNYRHGTSYLRVEPDNR</sequence>
<dbReference type="Proteomes" id="UP000465846">
    <property type="component" value="Chromosome"/>
</dbReference>
<reference evidence="1 2" key="1">
    <citation type="submission" date="2020-02" db="EMBL/GenBank/DDBJ databases">
        <title>Whole genome sequence of Halogeometricum borinquense strain wsp4.</title>
        <authorList>
            <person name="Verma D.K."/>
            <person name="Gopal K."/>
            <person name="Prasad E.S."/>
        </authorList>
    </citation>
    <scope>NUCLEOTIDE SEQUENCE [LARGE SCALE GENOMIC DNA]</scope>
    <source>
        <strain evidence="2">wsp4</strain>
    </source>
</reference>
<evidence type="ECO:0000313" key="2">
    <source>
        <dbReference type="Proteomes" id="UP000465846"/>
    </source>
</evidence>
<dbReference type="AlphaFoldDB" id="A0A6C0UC97"/>
<gene>
    <name evidence="1" type="ORF">G3I44_00535</name>
</gene>
<dbReference type="InterPro" id="IPR058377">
    <property type="entry name" value="DUF8064"/>
</dbReference>
<evidence type="ECO:0000313" key="1">
    <source>
        <dbReference type="EMBL" id="QIB72902.1"/>
    </source>
</evidence>
<dbReference type="GeneID" id="44077842"/>
<dbReference type="EMBL" id="CP048739">
    <property type="protein sequence ID" value="QIB72902.1"/>
    <property type="molecule type" value="Genomic_DNA"/>
</dbReference>
<dbReference type="Pfam" id="PF26260">
    <property type="entry name" value="DUF8064"/>
    <property type="match status" value="1"/>
</dbReference>
<evidence type="ECO:0008006" key="3">
    <source>
        <dbReference type="Google" id="ProtNLM"/>
    </source>
</evidence>
<accession>A0A6C0UC97</accession>
<dbReference type="RefSeq" id="WP_163485081.1">
    <property type="nucleotide sequence ID" value="NZ_CP048739.1"/>
</dbReference>